<dbReference type="EMBL" id="LR812090">
    <property type="protein sequence ID" value="CAB9495548.1"/>
    <property type="molecule type" value="Genomic_DNA"/>
</dbReference>
<dbReference type="SUPFAM" id="SSF81901">
    <property type="entry name" value="HCP-like"/>
    <property type="match status" value="1"/>
</dbReference>
<proteinExistence type="predicted"/>
<dbReference type="InterPro" id="IPR050767">
    <property type="entry name" value="Sel1_AlgK"/>
</dbReference>
<dbReference type="SMART" id="SM00671">
    <property type="entry name" value="SEL1"/>
    <property type="match status" value="3"/>
</dbReference>
<evidence type="ECO:0000313" key="1">
    <source>
        <dbReference type="EMBL" id="CAB9495548.1"/>
    </source>
</evidence>
<dbReference type="InterPro" id="IPR006597">
    <property type="entry name" value="Sel1-like"/>
</dbReference>
<sequence length="254" mass="28758">MENALAACDYLRKEKRLLVKLIYNRSITKLSLRYQHFCLAMKRIISTALLICASVAGFSAHALEGETIEELRAVQLYSQDALIDMINANTHLDKVVADRCQLVQDIEARADVLKIPAYQFLWGDMLAWGVCVDAEPARGIGYMEDAANQGLPAALEQLGRYYAKGTLVQQDKSRAVVYLREAAALKNLKAQLRLVELFLEGHGSPYDYEDAYHWLYNSVTNDKKQHQQIASYLARLEKLMHPKAVREAKRPLDS</sequence>
<dbReference type="Proteomes" id="UP000509458">
    <property type="component" value="Chromosome"/>
</dbReference>
<reference evidence="1 2" key="1">
    <citation type="submission" date="2020-06" db="EMBL/GenBank/DDBJ databases">
        <authorList>
            <person name="Duchaud E."/>
        </authorList>
    </citation>
    <scope>NUCLEOTIDE SEQUENCE [LARGE SCALE GENOMIC DNA]</scope>
    <source>
        <strain evidence="1">Alteromonas fortis</strain>
    </source>
</reference>
<dbReference type="AlphaFoldDB" id="A0A6T9Y6R6"/>
<dbReference type="Pfam" id="PF08238">
    <property type="entry name" value="Sel1"/>
    <property type="match status" value="3"/>
</dbReference>
<dbReference type="Gene3D" id="1.25.40.10">
    <property type="entry name" value="Tetratricopeptide repeat domain"/>
    <property type="match status" value="1"/>
</dbReference>
<protein>
    <submittedName>
        <fullName evidence="1">Sodium-type polar flagellar protein MotX</fullName>
    </submittedName>
</protein>
<accession>A0A6T9Y6R6</accession>
<dbReference type="InterPro" id="IPR011990">
    <property type="entry name" value="TPR-like_helical_dom_sf"/>
</dbReference>
<name>A0A6T9Y6R6_ALTMA</name>
<gene>
    <name evidence="1" type="primary">motX</name>
    <name evidence="1" type="ORF">ALFOR1_60077</name>
</gene>
<dbReference type="PANTHER" id="PTHR11102:SF160">
    <property type="entry name" value="ERAD-ASSOCIATED E3 UBIQUITIN-PROTEIN LIGASE COMPONENT HRD3"/>
    <property type="match status" value="1"/>
</dbReference>
<keyword evidence="1" id="KW-0966">Cell projection</keyword>
<organism evidence="1 2">
    <name type="scientific">Alteromonas macleodii</name>
    <name type="common">Pseudoalteromonas macleodii</name>
    <dbReference type="NCBI Taxonomy" id="28108"/>
    <lineage>
        <taxon>Bacteria</taxon>
        <taxon>Pseudomonadati</taxon>
        <taxon>Pseudomonadota</taxon>
        <taxon>Gammaproteobacteria</taxon>
        <taxon>Alteromonadales</taxon>
        <taxon>Alteromonadaceae</taxon>
        <taxon>Alteromonas/Salinimonas group</taxon>
        <taxon>Alteromonas</taxon>
    </lineage>
</organism>
<dbReference type="PANTHER" id="PTHR11102">
    <property type="entry name" value="SEL-1-LIKE PROTEIN"/>
    <property type="match status" value="1"/>
</dbReference>
<keyword evidence="1" id="KW-0282">Flagellum</keyword>
<evidence type="ECO:0000313" key="2">
    <source>
        <dbReference type="Proteomes" id="UP000509458"/>
    </source>
</evidence>
<keyword evidence="1" id="KW-0969">Cilium</keyword>